<keyword evidence="3" id="KW-1185">Reference proteome</keyword>
<comment type="caution">
    <text evidence="2">The sequence shown here is derived from an EMBL/GenBank/DDBJ whole genome shotgun (WGS) entry which is preliminary data.</text>
</comment>
<dbReference type="EMBL" id="SCEB01006209">
    <property type="protein sequence ID" value="RXM92473.1"/>
    <property type="molecule type" value="Genomic_DNA"/>
</dbReference>
<dbReference type="Gene3D" id="2.60.40.10">
    <property type="entry name" value="Immunoglobulins"/>
    <property type="match status" value="1"/>
</dbReference>
<dbReference type="GO" id="GO:0008017">
    <property type="term" value="F:microtubule binding"/>
    <property type="evidence" value="ECO:0007669"/>
    <property type="project" value="TreeGrafter"/>
</dbReference>
<dbReference type="PANTHER" id="PTHR24099:SF4">
    <property type="entry name" value="FIBRONECTIN TYPE III AND SPRY DOMAIN-CONTAINING PROTEIN 1"/>
    <property type="match status" value="1"/>
</dbReference>
<dbReference type="InterPro" id="IPR003961">
    <property type="entry name" value="FN3_dom"/>
</dbReference>
<dbReference type="GO" id="GO:0051302">
    <property type="term" value="P:regulation of cell division"/>
    <property type="evidence" value="ECO:0007669"/>
    <property type="project" value="TreeGrafter"/>
</dbReference>
<evidence type="ECO:0000259" key="1">
    <source>
        <dbReference type="PROSITE" id="PS50853"/>
    </source>
</evidence>
<dbReference type="InterPro" id="IPR036116">
    <property type="entry name" value="FN3_sf"/>
</dbReference>
<evidence type="ECO:0000313" key="3">
    <source>
        <dbReference type="Proteomes" id="UP000289886"/>
    </source>
</evidence>
<protein>
    <submittedName>
        <fullName evidence="2">Fibronectin type III and SPRY domain-containing protein 1</fullName>
    </submittedName>
</protein>
<dbReference type="SUPFAM" id="SSF49265">
    <property type="entry name" value="Fibronectin type III"/>
    <property type="match status" value="1"/>
</dbReference>
<gene>
    <name evidence="2" type="ORF">EOD39_20095</name>
</gene>
<dbReference type="Proteomes" id="UP000289886">
    <property type="component" value="Unassembled WGS sequence"/>
</dbReference>
<dbReference type="InterPro" id="IPR050617">
    <property type="entry name" value="E3_ligase_FN3/SPRY"/>
</dbReference>
<dbReference type="GO" id="GO:0060236">
    <property type="term" value="P:regulation of mitotic spindle organization"/>
    <property type="evidence" value="ECO:0007669"/>
    <property type="project" value="TreeGrafter"/>
</dbReference>
<feature type="domain" description="Fibronectin type-III" evidence="1">
    <location>
        <begin position="39"/>
        <end position="143"/>
    </location>
</feature>
<dbReference type="AlphaFoldDB" id="A0A444UWC2"/>
<sequence>MAPAFRLSLKAKVSDSMSHLMVDFSRERSQLKSLSFLPVPGTPVIDLSQCLVADNCVTVVWSVPGEDAKIEHFDLEYRRTDHEGAPRGREEHPWMVVEGIRGSEYTLRGQRFDTRFMTFRVKACNKAVAGEFSEPVTLETSVAALLSMACLTLAALGLRWEEGFREGLRDLHSALHTDVIF</sequence>
<dbReference type="InterPro" id="IPR013783">
    <property type="entry name" value="Ig-like_fold"/>
</dbReference>
<dbReference type="PANTHER" id="PTHR24099">
    <property type="entry name" value="E3 UBIQUITIN-PROTEIN LIGASE TRIM36-RELATED"/>
    <property type="match status" value="1"/>
</dbReference>
<name>A0A444UWC2_ACIRT</name>
<dbReference type="GO" id="GO:0005874">
    <property type="term" value="C:microtubule"/>
    <property type="evidence" value="ECO:0007669"/>
    <property type="project" value="TreeGrafter"/>
</dbReference>
<proteinExistence type="predicted"/>
<reference evidence="2 3" key="1">
    <citation type="submission" date="2019-01" db="EMBL/GenBank/DDBJ databases">
        <title>Draft Genome and Complete Hox-Cluster Characterization of the Sterlet Sturgeon (Acipenser ruthenus).</title>
        <authorList>
            <person name="Wei Q."/>
        </authorList>
    </citation>
    <scope>NUCLEOTIDE SEQUENCE [LARGE SCALE GENOMIC DNA]</scope>
    <source>
        <strain evidence="2">WHYD16114868_AA</strain>
        <tissue evidence="2">Blood</tissue>
    </source>
</reference>
<accession>A0A444UWC2</accession>
<evidence type="ECO:0000313" key="2">
    <source>
        <dbReference type="EMBL" id="RXM92473.1"/>
    </source>
</evidence>
<organism evidence="2 3">
    <name type="scientific">Acipenser ruthenus</name>
    <name type="common">Sterlet sturgeon</name>
    <dbReference type="NCBI Taxonomy" id="7906"/>
    <lineage>
        <taxon>Eukaryota</taxon>
        <taxon>Metazoa</taxon>
        <taxon>Chordata</taxon>
        <taxon>Craniata</taxon>
        <taxon>Vertebrata</taxon>
        <taxon>Euteleostomi</taxon>
        <taxon>Actinopterygii</taxon>
        <taxon>Chondrostei</taxon>
        <taxon>Acipenseriformes</taxon>
        <taxon>Acipenseridae</taxon>
        <taxon>Acipenser</taxon>
    </lineage>
</organism>
<dbReference type="PROSITE" id="PS50853">
    <property type="entry name" value="FN3"/>
    <property type="match status" value="1"/>
</dbReference>
<dbReference type="CDD" id="cd00063">
    <property type="entry name" value="FN3"/>
    <property type="match status" value="1"/>
</dbReference>